<evidence type="ECO:0008006" key="4">
    <source>
        <dbReference type="Google" id="ProtNLM"/>
    </source>
</evidence>
<proteinExistence type="predicted"/>
<keyword evidence="1" id="KW-0472">Membrane</keyword>
<sequence length="150" mass="18012">MKRMEKLISNEHVQLDFRKTNLMLMILWSFLTLGAYIGVWFLKQRDTIQQFPTKLGIHFGLWRFFTIASFVFLFIKIFGGIILSEYGIDNIQSYETIFNFFFIGLLYYSIFRLKEGLEDEYGISLNFYLLVFFHIFYIQYKLNQSQLVKG</sequence>
<dbReference type="Proteomes" id="UP000247416">
    <property type="component" value="Unassembled WGS sequence"/>
</dbReference>
<feature type="transmembrane region" description="Helical" evidence="1">
    <location>
        <begin position="123"/>
        <end position="140"/>
    </location>
</feature>
<protein>
    <recommendedName>
        <fullName evidence="4">DUF4234 domain-containing protein</fullName>
    </recommendedName>
</protein>
<gene>
    <name evidence="2" type="ORF">BJ095_104153</name>
</gene>
<evidence type="ECO:0000256" key="1">
    <source>
        <dbReference type="SAM" id="Phobius"/>
    </source>
</evidence>
<name>A0A318TZS0_9BACL</name>
<evidence type="ECO:0000313" key="2">
    <source>
        <dbReference type="EMBL" id="PYF07645.1"/>
    </source>
</evidence>
<keyword evidence="1" id="KW-0812">Transmembrane</keyword>
<dbReference type="EMBL" id="QJTJ01000004">
    <property type="protein sequence ID" value="PYF07645.1"/>
    <property type="molecule type" value="Genomic_DNA"/>
</dbReference>
<reference evidence="2 3" key="1">
    <citation type="submission" date="2018-06" db="EMBL/GenBank/DDBJ databases">
        <title>Genomic Encyclopedia of Archaeal and Bacterial Type Strains, Phase II (KMG-II): from individual species to whole genera.</title>
        <authorList>
            <person name="Goeker M."/>
        </authorList>
    </citation>
    <scope>NUCLEOTIDE SEQUENCE [LARGE SCALE GENOMIC DNA]</scope>
    <source>
        <strain evidence="2 3">KACC 16626</strain>
    </source>
</reference>
<accession>A0A318TZS0</accession>
<organism evidence="2 3">
    <name type="scientific">Ureibacillus chungkukjangi</name>
    <dbReference type="NCBI Taxonomy" id="1202712"/>
    <lineage>
        <taxon>Bacteria</taxon>
        <taxon>Bacillati</taxon>
        <taxon>Bacillota</taxon>
        <taxon>Bacilli</taxon>
        <taxon>Bacillales</taxon>
        <taxon>Caryophanaceae</taxon>
        <taxon>Ureibacillus</taxon>
    </lineage>
</organism>
<keyword evidence="3" id="KW-1185">Reference proteome</keyword>
<feature type="transmembrane region" description="Helical" evidence="1">
    <location>
        <begin position="94"/>
        <end position="111"/>
    </location>
</feature>
<dbReference type="AlphaFoldDB" id="A0A318TZS0"/>
<feature type="transmembrane region" description="Helical" evidence="1">
    <location>
        <begin position="62"/>
        <end position="82"/>
    </location>
</feature>
<comment type="caution">
    <text evidence="2">The sequence shown here is derived from an EMBL/GenBank/DDBJ whole genome shotgun (WGS) entry which is preliminary data.</text>
</comment>
<feature type="transmembrane region" description="Helical" evidence="1">
    <location>
        <begin position="21"/>
        <end position="42"/>
    </location>
</feature>
<evidence type="ECO:0000313" key="3">
    <source>
        <dbReference type="Proteomes" id="UP000247416"/>
    </source>
</evidence>
<keyword evidence="1" id="KW-1133">Transmembrane helix</keyword>